<protein>
    <submittedName>
        <fullName evidence="2">Uncharacterized protein</fullName>
    </submittedName>
</protein>
<feature type="signal peptide" evidence="1">
    <location>
        <begin position="1"/>
        <end position="23"/>
    </location>
</feature>
<proteinExistence type="predicted"/>
<reference evidence="2 3" key="1">
    <citation type="submission" date="2016-10" db="EMBL/GenBank/DDBJ databases">
        <authorList>
            <person name="de Groot N.N."/>
        </authorList>
    </citation>
    <scope>NUCLEOTIDE SEQUENCE [LARGE SCALE GENOMIC DNA]</scope>
    <source>
        <strain evidence="2 3">DSM 21668</strain>
    </source>
</reference>
<dbReference type="STRING" id="563176.SAMN04488090_2739"/>
<feature type="chain" id="PRO_5011586447" evidence="1">
    <location>
        <begin position="24"/>
        <end position="156"/>
    </location>
</feature>
<evidence type="ECO:0000313" key="2">
    <source>
        <dbReference type="EMBL" id="SDM18251.1"/>
    </source>
</evidence>
<organism evidence="2 3">
    <name type="scientific">Siphonobacter aquaeclarae</name>
    <dbReference type="NCBI Taxonomy" id="563176"/>
    <lineage>
        <taxon>Bacteria</taxon>
        <taxon>Pseudomonadati</taxon>
        <taxon>Bacteroidota</taxon>
        <taxon>Cytophagia</taxon>
        <taxon>Cytophagales</taxon>
        <taxon>Cytophagaceae</taxon>
        <taxon>Siphonobacter</taxon>
    </lineage>
</organism>
<sequence length="156" mass="17632">MKSPKMFVTLLSVLMGVATGSLSGAPSGKISQIIHTKEEPASRNKEFESFVKAEAKSFYKTGTFRELCEVLNQYETAPAGLLKYGLSEQQKFFINFEEVRNQLINLHNNEANFWIYWLSIKSESIKGIWSGIQHDEAPVPVTEKVEVMTVIQVHGY</sequence>
<dbReference type="AlphaFoldDB" id="A0A1G9R549"/>
<evidence type="ECO:0000256" key="1">
    <source>
        <dbReference type="SAM" id="SignalP"/>
    </source>
</evidence>
<dbReference type="RefSeq" id="WP_143011088.1">
    <property type="nucleotide sequence ID" value="NZ_FNGS01000005.1"/>
</dbReference>
<dbReference type="EMBL" id="FNGS01000005">
    <property type="protein sequence ID" value="SDM18251.1"/>
    <property type="molecule type" value="Genomic_DNA"/>
</dbReference>
<name>A0A1G9R549_9BACT</name>
<accession>A0A1G9R549</accession>
<keyword evidence="1" id="KW-0732">Signal</keyword>
<keyword evidence="3" id="KW-1185">Reference proteome</keyword>
<gene>
    <name evidence="2" type="ORF">SAMN04488090_2739</name>
</gene>
<dbReference type="Proteomes" id="UP000198901">
    <property type="component" value="Unassembled WGS sequence"/>
</dbReference>
<evidence type="ECO:0000313" key="3">
    <source>
        <dbReference type="Proteomes" id="UP000198901"/>
    </source>
</evidence>